<proteinExistence type="predicted"/>
<comment type="caution">
    <text evidence="1">The sequence shown here is derived from an EMBL/GenBank/DDBJ whole genome shotgun (WGS) entry which is preliminary data.</text>
</comment>
<dbReference type="EMBL" id="JAIWYP010000008">
    <property type="protein sequence ID" value="KAH3790158.1"/>
    <property type="molecule type" value="Genomic_DNA"/>
</dbReference>
<keyword evidence="2" id="KW-1185">Reference proteome</keyword>
<name>A0A9D4IZK6_DREPO</name>
<sequence>MIGSKSVLCNLEEVTVLRSVPLCENSVAENEEVNVYNIQNDEPHRDFWADIDESDLTDEQKSKVYNLFKK</sequence>
<gene>
    <name evidence="1" type="ORF">DPMN_168353</name>
</gene>
<protein>
    <submittedName>
        <fullName evidence="1">Uncharacterized protein</fullName>
    </submittedName>
</protein>
<dbReference type="Proteomes" id="UP000828390">
    <property type="component" value="Unassembled WGS sequence"/>
</dbReference>
<accession>A0A9D4IZK6</accession>
<organism evidence="1 2">
    <name type="scientific">Dreissena polymorpha</name>
    <name type="common">Zebra mussel</name>
    <name type="synonym">Mytilus polymorpha</name>
    <dbReference type="NCBI Taxonomy" id="45954"/>
    <lineage>
        <taxon>Eukaryota</taxon>
        <taxon>Metazoa</taxon>
        <taxon>Spiralia</taxon>
        <taxon>Lophotrochozoa</taxon>
        <taxon>Mollusca</taxon>
        <taxon>Bivalvia</taxon>
        <taxon>Autobranchia</taxon>
        <taxon>Heteroconchia</taxon>
        <taxon>Euheterodonta</taxon>
        <taxon>Imparidentia</taxon>
        <taxon>Neoheterodontei</taxon>
        <taxon>Myida</taxon>
        <taxon>Dreissenoidea</taxon>
        <taxon>Dreissenidae</taxon>
        <taxon>Dreissena</taxon>
    </lineage>
</organism>
<dbReference type="AlphaFoldDB" id="A0A9D4IZK6"/>
<evidence type="ECO:0000313" key="2">
    <source>
        <dbReference type="Proteomes" id="UP000828390"/>
    </source>
</evidence>
<reference evidence="1" key="2">
    <citation type="submission" date="2020-11" db="EMBL/GenBank/DDBJ databases">
        <authorList>
            <person name="McCartney M.A."/>
            <person name="Auch B."/>
            <person name="Kono T."/>
            <person name="Mallez S."/>
            <person name="Becker A."/>
            <person name="Gohl D.M."/>
            <person name="Silverstein K.A.T."/>
            <person name="Koren S."/>
            <person name="Bechman K.B."/>
            <person name="Herman A."/>
            <person name="Abrahante J.E."/>
            <person name="Garbe J."/>
        </authorList>
    </citation>
    <scope>NUCLEOTIDE SEQUENCE</scope>
    <source>
        <strain evidence="1">Duluth1</strain>
        <tissue evidence="1">Whole animal</tissue>
    </source>
</reference>
<reference evidence="1" key="1">
    <citation type="journal article" date="2019" name="bioRxiv">
        <title>The Genome of the Zebra Mussel, Dreissena polymorpha: A Resource for Invasive Species Research.</title>
        <authorList>
            <person name="McCartney M.A."/>
            <person name="Auch B."/>
            <person name="Kono T."/>
            <person name="Mallez S."/>
            <person name="Zhang Y."/>
            <person name="Obille A."/>
            <person name="Becker A."/>
            <person name="Abrahante J.E."/>
            <person name="Garbe J."/>
            <person name="Badalamenti J.P."/>
            <person name="Herman A."/>
            <person name="Mangelson H."/>
            <person name="Liachko I."/>
            <person name="Sullivan S."/>
            <person name="Sone E.D."/>
            <person name="Koren S."/>
            <person name="Silverstein K.A.T."/>
            <person name="Beckman K.B."/>
            <person name="Gohl D.M."/>
        </authorList>
    </citation>
    <scope>NUCLEOTIDE SEQUENCE</scope>
    <source>
        <strain evidence="1">Duluth1</strain>
        <tissue evidence="1">Whole animal</tissue>
    </source>
</reference>
<evidence type="ECO:0000313" key="1">
    <source>
        <dbReference type="EMBL" id="KAH3790158.1"/>
    </source>
</evidence>